<dbReference type="KEGG" id="pmal:PMUG01_12068000"/>
<feature type="signal peptide" evidence="2">
    <location>
        <begin position="1"/>
        <end position="20"/>
    </location>
</feature>
<dbReference type="OrthoDB" id="391223at2759"/>
<dbReference type="VEuPathDB" id="PlasmoDB:PmUG01_12068000"/>
<organism evidence="3 4">
    <name type="scientific">Plasmodium malariae</name>
    <dbReference type="NCBI Taxonomy" id="5858"/>
    <lineage>
        <taxon>Eukaryota</taxon>
        <taxon>Sar</taxon>
        <taxon>Alveolata</taxon>
        <taxon>Apicomplexa</taxon>
        <taxon>Aconoidasida</taxon>
        <taxon>Haemosporida</taxon>
        <taxon>Plasmodiidae</taxon>
        <taxon>Plasmodium</taxon>
        <taxon>Plasmodium (Plasmodium)</taxon>
    </lineage>
</organism>
<name>A0A1D3SQA4_PLAMA</name>
<dbReference type="AlphaFoldDB" id="A0A1D3SQA4"/>
<keyword evidence="4" id="KW-1185">Reference proteome</keyword>
<dbReference type="RefSeq" id="XP_028863359.1">
    <property type="nucleotide sequence ID" value="XM_029006918.1"/>
</dbReference>
<dbReference type="EMBL" id="LT594633">
    <property type="protein sequence ID" value="SCO94083.1"/>
    <property type="molecule type" value="Genomic_DNA"/>
</dbReference>
<evidence type="ECO:0000313" key="3">
    <source>
        <dbReference type="EMBL" id="SCO94083.1"/>
    </source>
</evidence>
<feature type="chain" id="PRO_5008920746" evidence="2">
    <location>
        <begin position="21"/>
        <end position="249"/>
    </location>
</feature>
<dbReference type="Proteomes" id="UP000219813">
    <property type="component" value="Chromosome 12"/>
</dbReference>
<keyword evidence="2" id="KW-0732">Signal</keyword>
<keyword evidence="1" id="KW-0175">Coiled coil</keyword>
<sequence>MKTFVCYIGLLITLALRLRATQFNSASHNPSSYIELGDRISNKVGATWKNQLDSFVDVVSTKIVDKLENDISNGNGLDNMMVLLENDAEIFDTDAYTGHNMALIQTEFIKKLKEKFNKSKFGNHLKKFGKHLKDKMKVLYLKHKDKLKKFLKVMIVGLVIPLAIKFIKKNLKIWEQRTLEATKKLDPDTRSVTTPIIQALYSKFEEKIDDYAAEHEISVDKELNVIQELEREKQDIENIENQEKMLKQN</sequence>
<accession>A0A1D3SQA4</accession>
<evidence type="ECO:0000256" key="1">
    <source>
        <dbReference type="SAM" id="Coils"/>
    </source>
</evidence>
<gene>
    <name evidence="3" type="primary">GEST</name>
    <name evidence="3" type="ORF">PMUG01_12068000</name>
</gene>
<proteinExistence type="predicted"/>
<reference evidence="3 4" key="1">
    <citation type="submission" date="2016-06" db="EMBL/GenBank/DDBJ databases">
        <authorList>
            <consortium name="Pathogen Informatics"/>
        </authorList>
    </citation>
    <scope>NUCLEOTIDE SEQUENCE [LARGE SCALE GENOMIC DNA]</scope>
</reference>
<dbReference type="OMA" id="KSFVCYV"/>
<dbReference type="GeneID" id="39870669"/>
<evidence type="ECO:0000313" key="4">
    <source>
        <dbReference type="Proteomes" id="UP000219813"/>
    </source>
</evidence>
<evidence type="ECO:0000256" key="2">
    <source>
        <dbReference type="SAM" id="SignalP"/>
    </source>
</evidence>
<feature type="coiled-coil region" evidence="1">
    <location>
        <begin position="212"/>
        <end position="249"/>
    </location>
</feature>
<protein>
    <submittedName>
        <fullName evidence="3">Gamete egress and sporozoite traversal protein, putative</fullName>
    </submittedName>
</protein>